<evidence type="ECO:0000313" key="2">
    <source>
        <dbReference type="EMBL" id="MDR6293313.1"/>
    </source>
</evidence>
<comment type="caution">
    <text evidence="2">The sequence shown here is derived from an EMBL/GenBank/DDBJ whole genome shotgun (WGS) entry which is preliminary data.</text>
</comment>
<keyword evidence="3" id="KW-1185">Reference proteome</keyword>
<protein>
    <recommendedName>
        <fullName evidence="4">DUF1579 domain-containing protein</fullName>
    </recommendedName>
</protein>
<feature type="compositionally biased region" description="Polar residues" evidence="1">
    <location>
        <begin position="9"/>
        <end position="19"/>
    </location>
</feature>
<reference evidence="2 3" key="1">
    <citation type="submission" date="2023-07" db="EMBL/GenBank/DDBJ databases">
        <title>Sorghum-associated microbial communities from plants grown in Nebraska, USA.</title>
        <authorList>
            <person name="Schachtman D."/>
        </authorList>
    </citation>
    <scope>NUCLEOTIDE SEQUENCE [LARGE SCALE GENOMIC DNA]</scope>
    <source>
        <strain evidence="2 3">584</strain>
    </source>
</reference>
<evidence type="ECO:0000313" key="3">
    <source>
        <dbReference type="Proteomes" id="UP001262410"/>
    </source>
</evidence>
<name>A0ABU1JXF9_9PROT</name>
<dbReference type="RefSeq" id="WP_309800193.1">
    <property type="nucleotide sequence ID" value="NZ_JAVDPW010000011.1"/>
</dbReference>
<dbReference type="EMBL" id="JAVDPW010000011">
    <property type="protein sequence ID" value="MDR6293313.1"/>
    <property type="molecule type" value="Genomic_DNA"/>
</dbReference>
<feature type="region of interest" description="Disordered" evidence="1">
    <location>
        <begin position="1"/>
        <end position="21"/>
    </location>
</feature>
<organism evidence="2 3">
    <name type="scientific">Inquilinus ginsengisoli</name>
    <dbReference type="NCBI Taxonomy" id="363840"/>
    <lineage>
        <taxon>Bacteria</taxon>
        <taxon>Pseudomonadati</taxon>
        <taxon>Pseudomonadota</taxon>
        <taxon>Alphaproteobacteria</taxon>
        <taxon>Rhodospirillales</taxon>
        <taxon>Rhodospirillaceae</taxon>
        <taxon>Inquilinus</taxon>
    </lineage>
</organism>
<evidence type="ECO:0000256" key="1">
    <source>
        <dbReference type="SAM" id="MobiDB-lite"/>
    </source>
</evidence>
<gene>
    <name evidence="2" type="ORF">E9232_005863</name>
</gene>
<proteinExistence type="predicted"/>
<evidence type="ECO:0008006" key="4">
    <source>
        <dbReference type="Google" id="ProtNLM"/>
    </source>
</evidence>
<sequence length="175" mass="19975">MSALFTKPAITTDQASTTAPRDGRDDFDWLAGRWAVSHRKLRKRLAGDTHWDEFAGQCEMRQIVGGLANVDDNLLEQPSGTYRGGALRLFDPVEKLWSIWWIDSRIPGLDTPVRGRFENGVGTFVAEDTWEGRPIVVRFIWSEIAERSARWEQAFSTDAGATWETNWIMRFDRVG</sequence>
<dbReference type="Proteomes" id="UP001262410">
    <property type="component" value="Unassembled WGS sequence"/>
</dbReference>
<accession>A0ABU1JXF9</accession>